<evidence type="ECO:0008006" key="3">
    <source>
        <dbReference type="Google" id="ProtNLM"/>
    </source>
</evidence>
<keyword evidence="2" id="KW-1185">Reference proteome</keyword>
<dbReference type="Proteomes" id="UP000053593">
    <property type="component" value="Unassembled WGS sequence"/>
</dbReference>
<organism evidence="1 2">
    <name type="scientific">Collybiopsis luxurians FD-317 M1</name>
    <dbReference type="NCBI Taxonomy" id="944289"/>
    <lineage>
        <taxon>Eukaryota</taxon>
        <taxon>Fungi</taxon>
        <taxon>Dikarya</taxon>
        <taxon>Basidiomycota</taxon>
        <taxon>Agaricomycotina</taxon>
        <taxon>Agaricomycetes</taxon>
        <taxon>Agaricomycetidae</taxon>
        <taxon>Agaricales</taxon>
        <taxon>Marasmiineae</taxon>
        <taxon>Omphalotaceae</taxon>
        <taxon>Collybiopsis</taxon>
        <taxon>Collybiopsis luxurians</taxon>
    </lineage>
</organism>
<protein>
    <recommendedName>
        <fullName evidence="3">NB-ARC domain-containing protein</fullName>
    </recommendedName>
</protein>
<dbReference type="EMBL" id="KN834864">
    <property type="protein sequence ID" value="KIK51403.1"/>
    <property type="molecule type" value="Genomic_DNA"/>
</dbReference>
<dbReference type="OrthoDB" id="7464126at2759"/>
<sequence length="103" mass="11866">MVLEEVFKDINGGYFVLDAMDECSEPSKVLGWLKSLPKQFGILLTSRYSPMKDISKEYLTISLNHRVDSDIEVYLEEEIEKYDFNGDLRAKVLNTLKEKAQGQ</sequence>
<accession>A0A0D0C9B7</accession>
<dbReference type="AlphaFoldDB" id="A0A0D0C9B7"/>
<name>A0A0D0C9B7_9AGAR</name>
<reference evidence="1 2" key="1">
    <citation type="submission" date="2014-04" db="EMBL/GenBank/DDBJ databases">
        <title>Evolutionary Origins and Diversification of the Mycorrhizal Mutualists.</title>
        <authorList>
            <consortium name="DOE Joint Genome Institute"/>
            <consortium name="Mycorrhizal Genomics Consortium"/>
            <person name="Kohler A."/>
            <person name="Kuo A."/>
            <person name="Nagy L.G."/>
            <person name="Floudas D."/>
            <person name="Copeland A."/>
            <person name="Barry K.W."/>
            <person name="Cichocki N."/>
            <person name="Veneault-Fourrey C."/>
            <person name="LaButti K."/>
            <person name="Lindquist E.A."/>
            <person name="Lipzen A."/>
            <person name="Lundell T."/>
            <person name="Morin E."/>
            <person name="Murat C."/>
            <person name="Riley R."/>
            <person name="Ohm R."/>
            <person name="Sun H."/>
            <person name="Tunlid A."/>
            <person name="Henrissat B."/>
            <person name="Grigoriev I.V."/>
            <person name="Hibbett D.S."/>
            <person name="Martin F."/>
        </authorList>
    </citation>
    <scope>NUCLEOTIDE SEQUENCE [LARGE SCALE GENOMIC DNA]</scope>
    <source>
        <strain evidence="1 2">FD-317 M1</strain>
    </source>
</reference>
<evidence type="ECO:0000313" key="1">
    <source>
        <dbReference type="EMBL" id="KIK51403.1"/>
    </source>
</evidence>
<proteinExistence type="predicted"/>
<evidence type="ECO:0000313" key="2">
    <source>
        <dbReference type="Proteomes" id="UP000053593"/>
    </source>
</evidence>
<dbReference type="HOGENOM" id="CLU_156015_0_0_1"/>
<gene>
    <name evidence="1" type="ORF">GYMLUDRAFT_395062</name>
</gene>